<reference evidence="3 4" key="1">
    <citation type="journal article" date="2014" name="Virol. J.">
        <title>Mesoniviruses are mosquito-specific viruses with extensive geographic distribution and host range.</title>
        <authorList>
            <person name="Vasilakis N."/>
            <person name="Guzman H."/>
            <person name="Firth C."/>
            <person name="Forrester N.L."/>
            <person name="Widen S.G."/>
            <person name="Wood T.G."/>
            <person name="Rossi S.L."/>
            <person name="Ghedin E."/>
            <person name="Popov V."/>
            <person name="Blasdell K.R."/>
            <person name="Walker P."/>
            <person name="Tesh R.B."/>
        </authorList>
    </citation>
    <scope>NUCLEOTIDE SEQUENCE [LARGE SCALE GENOMIC DNA]</scope>
    <source>
        <strain evidence="3 4">JKT10701</strain>
    </source>
</reference>
<evidence type="ECO:0000313" key="4">
    <source>
        <dbReference type="Proteomes" id="UP000242842"/>
    </source>
</evidence>
<feature type="transmembrane region" description="Helical" evidence="2">
    <location>
        <begin position="892"/>
        <end position="909"/>
    </location>
</feature>
<accession>X2CA60</accession>
<dbReference type="GeneID" id="37616449"/>
<feature type="compositionally biased region" description="Polar residues" evidence="1">
    <location>
        <begin position="1"/>
        <end position="19"/>
    </location>
</feature>
<dbReference type="EMBL" id="KC807171">
    <property type="protein sequence ID" value="AGL73190.1"/>
    <property type="molecule type" value="Genomic_RNA"/>
</dbReference>
<keyword evidence="2" id="KW-0812">Transmembrane</keyword>
<dbReference type="Proteomes" id="UP000242842">
    <property type="component" value="Segment"/>
</dbReference>
<keyword evidence="2" id="KW-0472">Membrane</keyword>
<keyword evidence="2" id="KW-1133">Transmembrane helix</keyword>
<feature type="region of interest" description="Disordered" evidence="1">
    <location>
        <begin position="1"/>
        <end position="25"/>
    </location>
</feature>
<keyword evidence="4" id="KW-1185">Reference proteome</keyword>
<dbReference type="KEGG" id="vg:37616449"/>
<dbReference type="OrthoDB" id="418at10239"/>
<evidence type="ECO:0000256" key="1">
    <source>
        <dbReference type="SAM" id="MobiDB-lite"/>
    </source>
</evidence>
<dbReference type="RefSeq" id="YP_009505588.1">
    <property type="nucleotide sequence ID" value="NC_038296.1"/>
</dbReference>
<name>X2CA60_9NIDO</name>
<organism evidence="3 4">
    <name type="scientific">Karang Sari virus</name>
    <dbReference type="NCBI Taxonomy" id="1332248"/>
    <lineage>
        <taxon>Viruses</taxon>
        <taxon>Riboviria</taxon>
        <taxon>Orthornavirae</taxon>
        <taxon>Pisuviricota</taxon>
        <taxon>Pisoniviricetes</taxon>
        <taxon>Nidovirales</taxon>
        <taxon>Mesnidovirineae</taxon>
        <taxon>Mesoniviridae</taxon>
        <taxon>Hexponivirinae</taxon>
        <taxon>Alphamesonivirus</taxon>
        <taxon>Karsalivirus</taxon>
        <taxon>Alphamesonivirus karangense</taxon>
    </lineage>
</organism>
<sequence length="912" mass="104066">MINSTKCPLTLRTPTTSMPNKAPRSKTVHHQTLITEMPRHQNLSAKASSRINRLTKTSLNSKTNSKNNKTSKINLQQVSLRQSVNRTIQQSNQKLRNLQSVPTTPNPMVSATRSDLNIMHETTWDGERTKRLDQVSSSSSNQKWYPGLIKSTIGVNLKEQTVISILSVLAYLFRTQNLNETQSLTTQTSRTTRSQNTFINYLMHSMQSFSVHATPFNLAPYLLLLLMLNQQANCATRIDLSTHHIVSYNKPLIVVDDFLKTTLKYNFGTDLYNSAINYKTSFELLLNNFKTPYQPLVDAFHILFSYLGITPVSHPFRDYLYADSPCPLKITTTTGDVTTIGAHFQKILEDGDLKMEPLASYWLRHTEEIYVYTRSHLWAFICPSEFAPASIFLPNYTPAIYNVATSFCKSVSYDNSLNNPDAEVCNKVNFITPELAQSRRKRWDSSYVCGWPLVSSTAKLLGGECTTNIDIGSLKSSLTAIQNFSSQNTELINDLQSQLSVVNARTNLHYNQLQQLVTAINEHQSKYVSDINNLISQIRNNTNTMKARVSINSIIMSYTNSLFRIYQNIVDYRFAYIETLSSIQEHYHFPSEHLQAFNIPPLTKLREHGFSIPMINNNIPYSYGKVRYINVTGINFYDLEFDIYIPVIKLQHENDSSYFHSTLSALPVGINNTLVTYNTYQGNAICTDTYCLESPINGFCREGEGYWYCGRHYIKTLHKITSLYTRPTKFAERAMFIPPHTMYFVHNTSYTIDNGNSLQALAGSVLMLTCSSTVQISGYSFNASDFVSCTTMNENNAFIHPSLRSSDEHFYIPPTRVDLLEKLYTRDVLPIIKDITQDQSITIDTTDDEQLQQQYETLKNDFNAKYAALNIENKRIYALINNMHSIHSETSYVLYLVIAIIVFIVLKFIRII</sequence>
<proteinExistence type="predicted"/>
<evidence type="ECO:0000256" key="2">
    <source>
        <dbReference type="SAM" id="Phobius"/>
    </source>
</evidence>
<protein>
    <submittedName>
        <fullName evidence="3">ORF3</fullName>
    </submittedName>
</protein>
<evidence type="ECO:0000313" key="3">
    <source>
        <dbReference type="EMBL" id="AGL73190.1"/>
    </source>
</evidence>